<gene>
    <name evidence="9" type="ORF">O1V66_01785</name>
</gene>
<dbReference type="RefSeq" id="WP_045047440.1">
    <property type="nucleotide sequence ID" value="NZ_CP114058.1"/>
</dbReference>
<dbReference type="PANTHER" id="PTHR13604">
    <property type="entry name" value="DC12-RELATED"/>
    <property type="match status" value="1"/>
</dbReference>
<dbReference type="InterPro" id="IPR036590">
    <property type="entry name" value="SRAP-like"/>
</dbReference>
<proteinExistence type="inferred from homology"/>
<dbReference type="Gene3D" id="3.90.1680.10">
    <property type="entry name" value="SOS response associated peptidase-like"/>
    <property type="match status" value="1"/>
</dbReference>
<evidence type="ECO:0000313" key="9">
    <source>
        <dbReference type="EMBL" id="WAT01536.1"/>
    </source>
</evidence>
<evidence type="ECO:0000313" key="10">
    <source>
        <dbReference type="Proteomes" id="UP001164712"/>
    </source>
</evidence>
<dbReference type="EC" id="3.4.-.-" evidence="8"/>
<evidence type="ECO:0000256" key="6">
    <source>
        <dbReference type="ARBA" id="ARBA00023125"/>
    </source>
</evidence>
<keyword evidence="5" id="KW-0190">Covalent protein-DNA linkage</keyword>
<organism evidence="9 10">
    <name type="scientific">Rouxiella chamberiensis</name>
    <dbReference type="NCBI Taxonomy" id="1513468"/>
    <lineage>
        <taxon>Bacteria</taxon>
        <taxon>Pseudomonadati</taxon>
        <taxon>Pseudomonadota</taxon>
        <taxon>Gammaproteobacteria</taxon>
        <taxon>Enterobacterales</taxon>
        <taxon>Yersiniaceae</taxon>
        <taxon>Rouxiella</taxon>
    </lineage>
</organism>
<dbReference type="Pfam" id="PF02586">
    <property type="entry name" value="SRAP"/>
    <property type="match status" value="1"/>
</dbReference>
<keyword evidence="7" id="KW-0456">Lyase</keyword>
<evidence type="ECO:0000256" key="7">
    <source>
        <dbReference type="ARBA" id="ARBA00023239"/>
    </source>
</evidence>
<name>A0ABY7HQ70_9GAMM</name>
<keyword evidence="4 8" id="KW-0378">Hydrolase</keyword>
<evidence type="ECO:0000256" key="1">
    <source>
        <dbReference type="ARBA" id="ARBA00008136"/>
    </source>
</evidence>
<keyword evidence="6" id="KW-0238">DNA-binding</keyword>
<keyword evidence="2 8" id="KW-0645">Protease</keyword>
<dbReference type="InterPro" id="IPR003738">
    <property type="entry name" value="SRAP"/>
</dbReference>
<keyword evidence="3" id="KW-0227">DNA damage</keyword>
<dbReference type="EMBL" id="CP114058">
    <property type="protein sequence ID" value="WAT01536.1"/>
    <property type="molecule type" value="Genomic_DNA"/>
</dbReference>
<keyword evidence="10" id="KW-1185">Reference proteome</keyword>
<reference evidence="9" key="1">
    <citation type="submission" date="2022-12" db="EMBL/GenBank/DDBJ databases">
        <title>Complete genome sequence of an Australian strain of Rouxiella badensis DAR84756 and resolution of the R. badensis DSM100043 and R. chamberiensis DSM28324 genomes.</title>
        <authorList>
            <person name="Paul S."/>
            <person name="Anderson P.J."/>
            <person name="Maynard G."/>
            <person name="Dyall-Smith M."/>
            <person name="Kudinha T."/>
        </authorList>
    </citation>
    <scope>NUCLEOTIDE SEQUENCE</scope>
    <source>
        <strain evidence="9">DSM 28324</strain>
    </source>
</reference>
<evidence type="ECO:0000256" key="5">
    <source>
        <dbReference type="ARBA" id="ARBA00023124"/>
    </source>
</evidence>
<evidence type="ECO:0000256" key="4">
    <source>
        <dbReference type="ARBA" id="ARBA00022801"/>
    </source>
</evidence>
<evidence type="ECO:0000256" key="8">
    <source>
        <dbReference type="RuleBase" id="RU364100"/>
    </source>
</evidence>
<protein>
    <recommendedName>
        <fullName evidence="8">Abasic site processing protein</fullName>
        <ecNumber evidence="8">3.4.-.-</ecNumber>
    </recommendedName>
</protein>
<evidence type="ECO:0000256" key="3">
    <source>
        <dbReference type="ARBA" id="ARBA00022763"/>
    </source>
</evidence>
<dbReference type="Proteomes" id="UP001164712">
    <property type="component" value="Chromosome"/>
</dbReference>
<comment type="similarity">
    <text evidence="1 8">Belongs to the SOS response-associated peptidase family.</text>
</comment>
<dbReference type="PANTHER" id="PTHR13604:SF0">
    <property type="entry name" value="ABASIC SITE PROCESSING PROTEIN HMCES"/>
    <property type="match status" value="1"/>
</dbReference>
<dbReference type="SUPFAM" id="SSF143081">
    <property type="entry name" value="BB1717-like"/>
    <property type="match status" value="1"/>
</dbReference>
<sequence>MCGRFTQYESRDNYFDALGLTPDDILFDPEPIGRYNVAPGTSVLLLHRLDGDFHLEPVHWGYGPEWWHKAPLINARSETAATGRMFKPLWRTGRAVVPANGWFEWKRDGEAKQPYFIHHKSAVPLFFAAMGHAPFDRDNPAQGFVIVTAASDRGLVDIHDRMPLALEPKAAIEWINPENTPEQSEEIVKEGAVKLDKFAWHPVTKKVGNIRNKGRDLIEEIDDAEV</sequence>
<accession>A0ABY7HQ70</accession>
<evidence type="ECO:0000256" key="2">
    <source>
        <dbReference type="ARBA" id="ARBA00022670"/>
    </source>
</evidence>